<dbReference type="GO" id="GO:0000160">
    <property type="term" value="P:phosphorelay signal transduction system"/>
    <property type="evidence" value="ECO:0007669"/>
    <property type="project" value="InterPro"/>
</dbReference>
<feature type="DNA-binding region" description="OmpR/PhoB-type" evidence="2">
    <location>
        <begin position="46"/>
        <end position="137"/>
    </location>
</feature>
<dbReference type="RefSeq" id="WP_171203540.1">
    <property type="nucleotide sequence ID" value="NZ_JABEMA010000188.1"/>
</dbReference>
<keyword evidence="1 2" id="KW-0238">DNA-binding</keyword>
<sequence>GVLACAVGDVTAAPLRAAGVEPLVPARWRLGALMRELSDHLVAEPRARVTTSAGELVVRARAAVLDGRVLELAPGPLAVLTRLAAAGGVVVARADLLAALPSAVDDHAVDVAVGRVRAVLPDGVVRTVVKRGYRLETA</sequence>
<comment type="caution">
    <text evidence="4">The sequence shown here is derived from an EMBL/GenBank/DDBJ whole genome shotgun (WGS) entry which is preliminary data.</text>
</comment>
<dbReference type="Pfam" id="PF00486">
    <property type="entry name" value="Trans_reg_C"/>
    <property type="match status" value="1"/>
</dbReference>
<organism evidence="4 5">
    <name type="scientific">Pseudokineococcus marinus</name>
    <dbReference type="NCBI Taxonomy" id="351215"/>
    <lineage>
        <taxon>Bacteria</taxon>
        <taxon>Bacillati</taxon>
        <taxon>Actinomycetota</taxon>
        <taxon>Actinomycetes</taxon>
        <taxon>Kineosporiales</taxon>
        <taxon>Kineosporiaceae</taxon>
        <taxon>Pseudokineococcus</taxon>
    </lineage>
</organism>
<dbReference type="SMART" id="SM00862">
    <property type="entry name" value="Trans_reg_C"/>
    <property type="match status" value="1"/>
</dbReference>
<dbReference type="InterPro" id="IPR016032">
    <property type="entry name" value="Sig_transdc_resp-reg_C-effctor"/>
</dbReference>
<dbReference type="Proteomes" id="UP000555552">
    <property type="component" value="Unassembled WGS sequence"/>
</dbReference>
<dbReference type="GO" id="GO:0003677">
    <property type="term" value="F:DNA binding"/>
    <property type="evidence" value="ECO:0007669"/>
    <property type="project" value="UniProtKB-UniRule"/>
</dbReference>
<dbReference type="SUPFAM" id="SSF46894">
    <property type="entry name" value="C-terminal effector domain of the bipartite response regulators"/>
    <property type="match status" value="1"/>
</dbReference>
<reference evidence="4 5" key="1">
    <citation type="submission" date="2020-05" db="EMBL/GenBank/DDBJ databases">
        <title>MicrobeNet Type strains.</title>
        <authorList>
            <person name="Nicholson A.C."/>
        </authorList>
    </citation>
    <scope>NUCLEOTIDE SEQUENCE [LARGE SCALE GENOMIC DNA]</scope>
    <source>
        <strain evidence="4 5">JCM 14547</strain>
    </source>
</reference>
<name>A0A849BM61_9ACTN</name>
<keyword evidence="5" id="KW-1185">Reference proteome</keyword>
<dbReference type="AlphaFoldDB" id="A0A849BM61"/>
<dbReference type="GO" id="GO:0006355">
    <property type="term" value="P:regulation of DNA-templated transcription"/>
    <property type="evidence" value="ECO:0007669"/>
    <property type="project" value="InterPro"/>
</dbReference>
<dbReference type="InterPro" id="IPR001867">
    <property type="entry name" value="OmpR/PhoB-type_DNA-bd"/>
</dbReference>
<dbReference type="PROSITE" id="PS51755">
    <property type="entry name" value="OMPR_PHOB"/>
    <property type="match status" value="1"/>
</dbReference>
<evidence type="ECO:0000256" key="1">
    <source>
        <dbReference type="ARBA" id="ARBA00023125"/>
    </source>
</evidence>
<dbReference type="InterPro" id="IPR036388">
    <property type="entry name" value="WH-like_DNA-bd_sf"/>
</dbReference>
<dbReference type="SUPFAM" id="SSF69618">
    <property type="entry name" value="HemD-like"/>
    <property type="match status" value="1"/>
</dbReference>
<protein>
    <submittedName>
        <fullName evidence="4">Uroporphyrinogen-III synthase</fullName>
    </submittedName>
</protein>
<accession>A0A849BM61</accession>
<evidence type="ECO:0000256" key="2">
    <source>
        <dbReference type="PROSITE-ProRule" id="PRU01091"/>
    </source>
</evidence>
<feature type="non-terminal residue" evidence="4">
    <location>
        <position position="1"/>
    </location>
</feature>
<dbReference type="Gene3D" id="1.10.10.10">
    <property type="entry name" value="Winged helix-like DNA-binding domain superfamily/Winged helix DNA-binding domain"/>
    <property type="match status" value="1"/>
</dbReference>
<dbReference type="GO" id="GO:0004852">
    <property type="term" value="F:uroporphyrinogen-III synthase activity"/>
    <property type="evidence" value="ECO:0007669"/>
    <property type="project" value="InterPro"/>
</dbReference>
<gene>
    <name evidence="4" type="ORF">HLB09_11690</name>
</gene>
<dbReference type="GO" id="GO:0033014">
    <property type="term" value="P:tetrapyrrole biosynthetic process"/>
    <property type="evidence" value="ECO:0007669"/>
    <property type="project" value="InterPro"/>
</dbReference>
<evidence type="ECO:0000259" key="3">
    <source>
        <dbReference type="PROSITE" id="PS51755"/>
    </source>
</evidence>
<feature type="domain" description="OmpR/PhoB-type" evidence="3">
    <location>
        <begin position="46"/>
        <end position="137"/>
    </location>
</feature>
<dbReference type="InterPro" id="IPR036108">
    <property type="entry name" value="4pyrrol_syn_uPrphyn_synt_sf"/>
</dbReference>
<proteinExistence type="predicted"/>
<evidence type="ECO:0000313" key="5">
    <source>
        <dbReference type="Proteomes" id="UP000555552"/>
    </source>
</evidence>
<evidence type="ECO:0000313" key="4">
    <source>
        <dbReference type="EMBL" id="NNH23741.1"/>
    </source>
</evidence>
<dbReference type="EMBL" id="JABEMA010000188">
    <property type="protein sequence ID" value="NNH23741.1"/>
    <property type="molecule type" value="Genomic_DNA"/>
</dbReference>
<dbReference type="Gene3D" id="3.40.50.10090">
    <property type="match status" value="1"/>
</dbReference>